<keyword evidence="2" id="KW-0175">Coiled coil</keyword>
<dbReference type="EMBL" id="JACCEM010000002">
    <property type="protein sequence ID" value="NYT48476.1"/>
    <property type="molecule type" value="Genomic_DNA"/>
</dbReference>
<reference evidence="5 6" key="1">
    <citation type="submission" date="2020-07" db="EMBL/GenBank/DDBJ databases">
        <title>Taxonomic revisions and descriptions of new bacterial species based on genomic comparisons in the high-G+C-content subgroup of the family Alcaligenaceae.</title>
        <authorList>
            <person name="Szabo A."/>
            <person name="Felfoldi T."/>
        </authorList>
    </citation>
    <scope>NUCLEOTIDE SEQUENCE [LARGE SCALE GENOMIC DNA]</scope>
    <source>
        <strain evidence="5 6">LMG 24012</strain>
    </source>
</reference>
<accession>A0A853G1X7</accession>
<dbReference type="Gene3D" id="3.40.50.2300">
    <property type="match status" value="1"/>
</dbReference>
<evidence type="ECO:0000313" key="6">
    <source>
        <dbReference type="Proteomes" id="UP000559809"/>
    </source>
</evidence>
<sequence length="446" mass="51121">MRSEQPEAQHGATLLLVDDDPYITKSIKRALYRKPYRVLTADGGAAALSLMETHDVDLVISDVRMPAMDGATLLVEIRRRWPDCIRMLLTGHVDIAATIQAINDGHIYRYITKPWDDAELLCIIEQSLAHRDAEQDRERLRKLAHEQNEALQRLNETLEARVRERTAELSHATALLDKAYSDLQHSYVTATEVFSSLINQRLPRSRQTNRKVIELVRRFCELRDMDAKERQDLEMAAALYNIGKLTWRDEMIALPLDKLESAQTAQYRQYPRIGENLLTALEPAQRAAQIIYHHQERWDGMGFPERLYGEAIPWGARLLKLAVDYIEMQMGMIMARPLAPEEALDIMKMNRGALYDPALFDEFLAFTTREEHDAEPDDADVLELASISLVPGMIIARNLYSAEGTLLLSKGKLISERLIEKLRNFENNAGVRYTFHVKRPEQDSIT</sequence>
<evidence type="ECO:0000313" key="5">
    <source>
        <dbReference type="EMBL" id="NYT48476.1"/>
    </source>
</evidence>
<feature type="domain" description="HD-GYP" evidence="4">
    <location>
        <begin position="176"/>
        <end position="379"/>
    </location>
</feature>
<proteinExistence type="predicted"/>
<evidence type="ECO:0000259" key="4">
    <source>
        <dbReference type="PROSITE" id="PS51832"/>
    </source>
</evidence>
<name>A0A853G1X7_9BURK</name>
<dbReference type="PROSITE" id="PS51832">
    <property type="entry name" value="HD_GYP"/>
    <property type="match status" value="1"/>
</dbReference>
<dbReference type="Pfam" id="PF13487">
    <property type="entry name" value="HD_5"/>
    <property type="match status" value="1"/>
</dbReference>
<dbReference type="CDD" id="cd00077">
    <property type="entry name" value="HDc"/>
    <property type="match status" value="1"/>
</dbReference>
<dbReference type="PANTHER" id="PTHR45228:SF8">
    <property type="entry name" value="TWO-COMPONENT RESPONSE REGULATOR-RELATED"/>
    <property type="match status" value="1"/>
</dbReference>
<evidence type="ECO:0000259" key="3">
    <source>
        <dbReference type="PROSITE" id="PS50110"/>
    </source>
</evidence>
<dbReference type="CDD" id="cd17569">
    <property type="entry name" value="REC_HupR-like"/>
    <property type="match status" value="1"/>
</dbReference>
<dbReference type="SMART" id="SM00448">
    <property type="entry name" value="REC"/>
    <property type="match status" value="1"/>
</dbReference>
<dbReference type="SUPFAM" id="SSF109604">
    <property type="entry name" value="HD-domain/PDEase-like"/>
    <property type="match status" value="1"/>
</dbReference>
<dbReference type="PANTHER" id="PTHR45228">
    <property type="entry name" value="CYCLIC DI-GMP PHOSPHODIESTERASE TM_0186-RELATED"/>
    <property type="match status" value="1"/>
</dbReference>
<dbReference type="GO" id="GO:0000160">
    <property type="term" value="P:phosphorelay signal transduction system"/>
    <property type="evidence" value="ECO:0007669"/>
    <property type="project" value="InterPro"/>
</dbReference>
<feature type="modified residue" description="4-aspartylphosphate" evidence="1">
    <location>
        <position position="62"/>
    </location>
</feature>
<dbReference type="Proteomes" id="UP000559809">
    <property type="component" value="Unassembled WGS sequence"/>
</dbReference>
<dbReference type="Pfam" id="PF00072">
    <property type="entry name" value="Response_reg"/>
    <property type="match status" value="1"/>
</dbReference>
<dbReference type="InterPro" id="IPR052020">
    <property type="entry name" value="Cyclic_di-GMP/3'3'-cGAMP_PDE"/>
</dbReference>
<feature type="coiled-coil region" evidence="2">
    <location>
        <begin position="130"/>
        <end position="168"/>
    </location>
</feature>
<gene>
    <name evidence="5" type="ORF">H0A72_04045</name>
</gene>
<dbReference type="AlphaFoldDB" id="A0A853G1X7"/>
<keyword evidence="1" id="KW-0597">Phosphoprotein</keyword>
<dbReference type="InterPro" id="IPR001789">
    <property type="entry name" value="Sig_transdc_resp-reg_receiver"/>
</dbReference>
<evidence type="ECO:0000256" key="2">
    <source>
        <dbReference type="SAM" id="Coils"/>
    </source>
</evidence>
<dbReference type="RefSeq" id="WP_180153778.1">
    <property type="nucleotide sequence ID" value="NZ_JACCEM010000002.1"/>
</dbReference>
<keyword evidence="6" id="KW-1185">Reference proteome</keyword>
<dbReference type="SUPFAM" id="SSF52172">
    <property type="entry name" value="CheY-like"/>
    <property type="match status" value="1"/>
</dbReference>
<dbReference type="PROSITE" id="PS50110">
    <property type="entry name" value="RESPONSE_REGULATORY"/>
    <property type="match status" value="1"/>
</dbReference>
<comment type="caution">
    <text evidence="5">The sequence shown here is derived from an EMBL/GenBank/DDBJ whole genome shotgun (WGS) entry which is preliminary data.</text>
</comment>
<evidence type="ECO:0000256" key="1">
    <source>
        <dbReference type="PROSITE-ProRule" id="PRU00169"/>
    </source>
</evidence>
<dbReference type="InterPro" id="IPR037522">
    <property type="entry name" value="HD_GYP_dom"/>
</dbReference>
<organism evidence="5 6">
    <name type="scientific">Parapusillimonas granuli</name>
    <dbReference type="NCBI Taxonomy" id="380911"/>
    <lineage>
        <taxon>Bacteria</taxon>
        <taxon>Pseudomonadati</taxon>
        <taxon>Pseudomonadota</taxon>
        <taxon>Betaproteobacteria</taxon>
        <taxon>Burkholderiales</taxon>
        <taxon>Alcaligenaceae</taxon>
        <taxon>Parapusillimonas</taxon>
    </lineage>
</organism>
<dbReference type="InterPro" id="IPR003607">
    <property type="entry name" value="HD/PDEase_dom"/>
</dbReference>
<dbReference type="InterPro" id="IPR011006">
    <property type="entry name" value="CheY-like_superfamily"/>
</dbReference>
<dbReference type="GO" id="GO:0008081">
    <property type="term" value="F:phosphoric diester hydrolase activity"/>
    <property type="evidence" value="ECO:0007669"/>
    <property type="project" value="UniProtKB-ARBA"/>
</dbReference>
<protein>
    <submittedName>
        <fullName evidence="5">Response regulator</fullName>
    </submittedName>
</protein>
<dbReference type="Gene3D" id="1.10.3210.10">
    <property type="entry name" value="Hypothetical protein af1432"/>
    <property type="match status" value="1"/>
</dbReference>
<feature type="domain" description="Response regulatory" evidence="3">
    <location>
        <begin position="13"/>
        <end position="128"/>
    </location>
</feature>